<dbReference type="Pfam" id="PF00583">
    <property type="entry name" value="Acetyltransf_1"/>
    <property type="match status" value="1"/>
</dbReference>
<gene>
    <name evidence="2" type="ORF">EDM22_14955</name>
</gene>
<sequence length="152" mass="16619">MAELRLEELNATNIVAANNLSLKPGQEQFIAPVTYAAESSVVNPATAWQRVALNGEKVVGFIHGNFDPENVHEEFRACIWRINVDAEAQGKGVGRFLAHALAEEAKSRGFDRITVLWEPGEGGPGEFFHRIGFRDVGETQYGDVIGALQLKG</sequence>
<evidence type="ECO:0000313" key="3">
    <source>
        <dbReference type="Proteomes" id="UP000275048"/>
    </source>
</evidence>
<evidence type="ECO:0000259" key="1">
    <source>
        <dbReference type="PROSITE" id="PS51186"/>
    </source>
</evidence>
<dbReference type="RefSeq" id="WP_122937884.1">
    <property type="nucleotide sequence ID" value="NZ_JBHSNT010000053.1"/>
</dbReference>
<dbReference type="AlphaFoldDB" id="A0A3M8A4J8"/>
<keyword evidence="3" id="KW-1185">Reference proteome</keyword>
<dbReference type="CDD" id="cd04301">
    <property type="entry name" value="NAT_SF"/>
    <property type="match status" value="1"/>
</dbReference>
<dbReference type="EMBL" id="RHHB01000039">
    <property type="protein sequence ID" value="RNB45972.1"/>
    <property type="molecule type" value="Genomic_DNA"/>
</dbReference>
<dbReference type="Proteomes" id="UP000275048">
    <property type="component" value="Unassembled WGS sequence"/>
</dbReference>
<comment type="caution">
    <text evidence="2">The sequence shown here is derived from an EMBL/GenBank/DDBJ whole genome shotgun (WGS) entry which is preliminary data.</text>
</comment>
<dbReference type="Gene3D" id="3.40.630.30">
    <property type="match status" value="1"/>
</dbReference>
<dbReference type="PROSITE" id="PS51186">
    <property type="entry name" value="GNAT"/>
    <property type="match status" value="1"/>
</dbReference>
<keyword evidence="2" id="KW-0808">Transferase</keyword>
<evidence type="ECO:0000313" key="2">
    <source>
        <dbReference type="EMBL" id="RNB45972.1"/>
    </source>
</evidence>
<name>A0A3M8A4J8_9MICO</name>
<organism evidence="2 3">
    <name type="scientific">Agromyces tardus</name>
    <dbReference type="NCBI Taxonomy" id="2583849"/>
    <lineage>
        <taxon>Bacteria</taxon>
        <taxon>Bacillati</taxon>
        <taxon>Actinomycetota</taxon>
        <taxon>Actinomycetes</taxon>
        <taxon>Micrococcales</taxon>
        <taxon>Microbacteriaceae</taxon>
        <taxon>Agromyces</taxon>
    </lineage>
</organism>
<protein>
    <submittedName>
        <fullName evidence="2">GNAT family N-acetyltransferase</fullName>
    </submittedName>
</protein>
<dbReference type="OrthoDB" id="3526335at2"/>
<proteinExistence type="predicted"/>
<reference evidence="2 3" key="1">
    <citation type="submission" date="2018-10" db="EMBL/GenBank/DDBJ databases">
        <title>Isolation, diversity and antibacterial activity of antinobacteria from the wheat rhizosphere soil.</title>
        <authorList>
            <person name="Sun T."/>
        </authorList>
    </citation>
    <scope>NUCLEOTIDE SEQUENCE [LARGE SCALE GENOMIC DNA]</scope>
    <source>
        <strain evidence="2 3">SJ-23</strain>
    </source>
</reference>
<dbReference type="SUPFAM" id="SSF55729">
    <property type="entry name" value="Acyl-CoA N-acyltransferases (Nat)"/>
    <property type="match status" value="1"/>
</dbReference>
<dbReference type="InterPro" id="IPR016181">
    <property type="entry name" value="Acyl_CoA_acyltransferase"/>
</dbReference>
<accession>A0A3M8A4J8</accession>
<dbReference type="InterPro" id="IPR000182">
    <property type="entry name" value="GNAT_dom"/>
</dbReference>
<feature type="domain" description="N-acetyltransferase" evidence="1">
    <location>
        <begin position="4"/>
        <end position="151"/>
    </location>
</feature>
<dbReference type="GO" id="GO:0016747">
    <property type="term" value="F:acyltransferase activity, transferring groups other than amino-acyl groups"/>
    <property type="evidence" value="ECO:0007669"/>
    <property type="project" value="InterPro"/>
</dbReference>